<accession>A0AAD6ZGN2</accession>
<proteinExistence type="predicted"/>
<reference evidence="1" key="1">
    <citation type="submission" date="2023-03" db="EMBL/GenBank/DDBJ databases">
        <title>Massive genome expansion in bonnet fungi (Mycena s.s.) driven by repeated elements and novel gene families across ecological guilds.</title>
        <authorList>
            <consortium name="Lawrence Berkeley National Laboratory"/>
            <person name="Harder C.B."/>
            <person name="Miyauchi S."/>
            <person name="Viragh M."/>
            <person name="Kuo A."/>
            <person name="Thoen E."/>
            <person name="Andreopoulos B."/>
            <person name="Lu D."/>
            <person name="Skrede I."/>
            <person name="Drula E."/>
            <person name="Henrissat B."/>
            <person name="Morin E."/>
            <person name="Kohler A."/>
            <person name="Barry K."/>
            <person name="LaButti K."/>
            <person name="Morin E."/>
            <person name="Salamov A."/>
            <person name="Lipzen A."/>
            <person name="Mereny Z."/>
            <person name="Hegedus B."/>
            <person name="Baldrian P."/>
            <person name="Stursova M."/>
            <person name="Weitz H."/>
            <person name="Taylor A."/>
            <person name="Grigoriev I.V."/>
            <person name="Nagy L.G."/>
            <person name="Martin F."/>
            <person name="Kauserud H."/>
        </authorList>
    </citation>
    <scope>NUCLEOTIDE SEQUENCE</scope>
    <source>
        <strain evidence="1">CBHHK002</strain>
    </source>
</reference>
<dbReference type="Proteomes" id="UP001218218">
    <property type="component" value="Unassembled WGS sequence"/>
</dbReference>
<keyword evidence="2" id="KW-1185">Reference proteome</keyword>
<organism evidence="1 2">
    <name type="scientific">Mycena albidolilacea</name>
    <dbReference type="NCBI Taxonomy" id="1033008"/>
    <lineage>
        <taxon>Eukaryota</taxon>
        <taxon>Fungi</taxon>
        <taxon>Dikarya</taxon>
        <taxon>Basidiomycota</taxon>
        <taxon>Agaricomycotina</taxon>
        <taxon>Agaricomycetes</taxon>
        <taxon>Agaricomycetidae</taxon>
        <taxon>Agaricales</taxon>
        <taxon>Marasmiineae</taxon>
        <taxon>Mycenaceae</taxon>
        <taxon>Mycena</taxon>
    </lineage>
</organism>
<protein>
    <submittedName>
        <fullName evidence="1">Uncharacterized protein</fullName>
    </submittedName>
</protein>
<dbReference type="EMBL" id="JARIHO010000051">
    <property type="protein sequence ID" value="KAJ7321380.1"/>
    <property type="molecule type" value="Genomic_DNA"/>
</dbReference>
<dbReference type="AlphaFoldDB" id="A0AAD6ZGN2"/>
<sequence length="315" mass="35362">METRHLFIQNSITRRYTFGGSIHDTLRLGDRPGSKFSGQVVNQVVEPLSESLPLIQDKSFDSWAGGIYTRSDDRRPAEFSSTQIMQPRQPFTTNGRTYRLTLPSSPPATVQNSFDSPYSPYSVEQLVFSPQLHRLQPPAAPRLRSVPLPTFSPTYAPTQLPPTGRDVFPIDLTSEIDFEVLARGLATFCIPAHTTIYVLPASRDRSLLQIDTEDSPAHAVSIIRRLHSILHAPLSPQVYRTGLQLAVQEAVRRYFQSRNGSNGARLWRGFMNGFEHCDGPRGIVLLQGHTDMWGFSQDHRGQWAIHVDMPFVPGV</sequence>
<evidence type="ECO:0000313" key="2">
    <source>
        <dbReference type="Proteomes" id="UP001218218"/>
    </source>
</evidence>
<comment type="caution">
    <text evidence="1">The sequence shown here is derived from an EMBL/GenBank/DDBJ whole genome shotgun (WGS) entry which is preliminary data.</text>
</comment>
<evidence type="ECO:0000313" key="1">
    <source>
        <dbReference type="EMBL" id="KAJ7321380.1"/>
    </source>
</evidence>
<name>A0AAD6ZGN2_9AGAR</name>
<gene>
    <name evidence="1" type="ORF">DFH08DRAFT_384594</name>
</gene>